<dbReference type="PRINTS" id="PR01217">
    <property type="entry name" value="PRICHEXTENSN"/>
</dbReference>
<dbReference type="AlphaFoldDB" id="A0A846LGE9"/>
<protein>
    <submittedName>
        <fullName evidence="5">Uncharacterized protein</fullName>
    </submittedName>
</protein>
<keyword evidence="3" id="KW-0732">Signal</keyword>
<feature type="region of interest" description="Disordered" evidence="1">
    <location>
        <begin position="112"/>
        <end position="292"/>
    </location>
</feature>
<keyword evidence="2" id="KW-1133">Transmembrane helix</keyword>
<evidence type="ECO:0000313" key="5">
    <source>
        <dbReference type="EMBL" id="NIH66311.1"/>
    </source>
</evidence>
<dbReference type="RefSeq" id="WP_166753915.1">
    <property type="nucleotide sequence ID" value="NZ_BAABJU010000010.1"/>
</dbReference>
<sequence>MPLTCSSARPVRPAARTVGLALGAVLAAGVVTAGPAAALEDPRRPTGTVTHGPSCGPAVVRVQVTNGTEPHRVALVFDGVEEQDAADLLPGEQVELTSGDVDWGVTVDVSVTVADPDGTTEPPLEFRTYTRPSEEDCAAVAPPTTEPPAPTSAPTPDPEPSGSPVPSTPAPDPTPTAPPSPTATPTPSAPSSPPPSPEGPSTSPPPSTPTPTTAGPTPSSPSGPRSSGPGGTGTRAPSPTRTEPPGTGSTDTTGTDPTGTEPTRTQPTRTQPTSEPSAPSLPADPGTAAPAAIVSPGGVVTVRASGFDPGETVDVRMAGGTELLGTVTAAADGSVEAVVQIPRGTALGAATLELVGGESAATAEVGLRVAARAAAATEQTGSPAVLAAGLVLLTAAGSLGLVGVRRARSGHPGGRR</sequence>
<evidence type="ECO:0000313" key="6">
    <source>
        <dbReference type="Proteomes" id="UP000552836"/>
    </source>
</evidence>
<proteinExistence type="predicted"/>
<feature type="signal peptide" evidence="3">
    <location>
        <begin position="1"/>
        <end position="33"/>
    </location>
</feature>
<evidence type="ECO:0000313" key="7">
    <source>
        <dbReference type="Proteomes" id="UP000648663"/>
    </source>
</evidence>
<dbReference type="Proteomes" id="UP000648663">
    <property type="component" value="Unassembled WGS sequence"/>
</dbReference>
<evidence type="ECO:0000256" key="2">
    <source>
        <dbReference type="SAM" id="Phobius"/>
    </source>
</evidence>
<feature type="compositionally biased region" description="Low complexity" evidence="1">
    <location>
        <begin position="210"/>
        <end position="227"/>
    </location>
</feature>
<dbReference type="EMBL" id="JAAMPA010000001">
    <property type="protein sequence ID" value="NIH66311.1"/>
    <property type="molecule type" value="Genomic_DNA"/>
</dbReference>
<reference evidence="5 6" key="3">
    <citation type="submission" date="2020-02" db="EMBL/GenBank/DDBJ databases">
        <title>Sequencing the genomes of 1000 actinobacteria strains.</title>
        <authorList>
            <person name="Klenk H.-P."/>
        </authorList>
    </citation>
    <scope>NUCLEOTIDE SEQUENCE [LARGE SCALE GENOMIC DNA]</scope>
    <source>
        <strain evidence="5 6">DSM 45201</strain>
    </source>
</reference>
<dbReference type="Proteomes" id="UP000552836">
    <property type="component" value="Unassembled WGS sequence"/>
</dbReference>
<keyword evidence="2" id="KW-0812">Transmembrane</keyword>
<keyword evidence="7" id="KW-1185">Reference proteome</keyword>
<reference evidence="4" key="1">
    <citation type="journal article" date="2014" name="Int. J. Syst. Evol. Microbiol.">
        <title>Complete genome of a new Firmicutes species belonging to the dominant human colonic microbiota ('Ruminococcus bicirculans') reveals two chromosomes and a selective capacity to utilize plant glucans.</title>
        <authorList>
            <consortium name="NISC Comparative Sequencing Program"/>
            <person name="Wegmann U."/>
            <person name="Louis P."/>
            <person name="Goesmann A."/>
            <person name="Henrissat B."/>
            <person name="Duncan S.H."/>
            <person name="Flint H.J."/>
        </authorList>
    </citation>
    <scope>NUCLEOTIDE SEQUENCE</scope>
    <source>
        <strain evidence="4">CGMCC 4.5581</strain>
    </source>
</reference>
<name>A0A846LGE9_9ACTN</name>
<reference evidence="7" key="2">
    <citation type="journal article" date="2019" name="Int. J. Syst. Evol. Microbiol.">
        <title>The Global Catalogue of Microorganisms (GCM) 10K type strain sequencing project: providing services to taxonomists for standard genome sequencing and annotation.</title>
        <authorList>
            <consortium name="The Broad Institute Genomics Platform"/>
            <consortium name="The Broad Institute Genome Sequencing Center for Infectious Disease"/>
            <person name="Wu L."/>
            <person name="Ma J."/>
        </authorList>
    </citation>
    <scope>NUCLEOTIDE SEQUENCE [LARGE SCALE GENOMIC DNA]</scope>
    <source>
        <strain evidence="7">CGMCC 4.5581</strain>
    </source>
</reference>
<organism evidence="5 6">
    <name type="scientific">Modestobacter marinus</name>
    <dbReference type="NCBI Taxonomy" id="477641"/>
    <lineage>
        <taxon>Bacteria</taxon>
        <taxon>Bacillati</taxon>
        <taxon>Actinomycetota</taxon>
        <taxon>Actinomycetes</taxon>
        <taxon>Geodermatophilales</taxon>
        <taxon>Geodermatophilaceae</taxon>
        <taxon>Modestobacter</taxon>
    </lineage>
</organism>
<keyword evidence="2" id="KW-0472">Membrane</keyword>
<gene>
    <name evidence="5" type="ORF">FB380_000757</name>
    <name evidence="4" type="ORF">GCM10011589_18590</name>
</gene>
<feature type="transmembrane region" description="Helical" evidence="2">
    <location>
        <begin position="384"/>
        <end position="404"/>
    </location>
</feature>
<evidence type="ECO:0000256" key="3">
    <source>
        <dbReference type="SAM" id="SignalP"/>
    </source>
</evidence>
<reference evidence="4" key="4">
    <citation type="submission" date="2024-05" db="EMBL/GenBank/DDBJ databases">
        <authorList>
            <person name="Sun Q."/>
            <person name="Zhou Y."/>
        </authorList>
    </citation>
    <scope>NUCLEOTIDE SEQUENCE</scope>
    <source>
        <strain evidence="4">CGMCC 4.5581</strain>
    </source>
</reference>
<comment type="caution">
    <text evidence="5">The sequence shown here is derived from an EMBL/GenBank/DDBJ whole genome shotgun (WGS) entry which is preliminary data.</text>
</comment>
<feature type="chain" id="PRO_5038984423" evidence="3">
    <location>
        <begin position="34"/>
        <end position="416"/>
    </location>
</feature>
<accession>A0A846LGE9</accession>
<feature type="compositionally biased region" description="Pro residues" evidence="1">
    <location>
        <begin position="144"/>
        <end position="209"/>
    </location>
</feature>
<feature type="compositionally biased region" description="Low complexity" evidence="1">
    <location>
        <begin position="234"/>
        <end position="277"/>
    </location>
</feature>
<evidence type="ECO:0000313" key="4">
    <source>
        <dbReference type="EMBL" id="GGL62691.1"/>
    </source>
</evidence>
<dbReference type="EMBL" id="BMMI01000003">
    <property type="protein sequence ID" value="GGL62691.1"/>
    <property type="molecule type" value="Genomic_DNA"/>
</dbReference>
<evidence type="ECO:0000256" key="1">
    <source>
        <dbReference type="SAM" id="MobiDB-lite"/>
    </source>
</evidence>